<reference evidence="1 2" key="1">
    <citation type="submission" date="2016-01" db="EMBL/GenBank/DDBJ databases">
        <title>The new phylogeny of the genus Mycobacterium.</title>
        <authorList>
            <person name="Tarcisio F."/>
            <person name="Conor M."/>
            <person name="Antonella G."/>
            <person name="Elisabetta G."/>
            <person name="Giulia F.S."/>
            <person name="Sara T."/>
            <person name="Anna F."/>
            <person name="Clotilde B."/>
            <person name="Roberto B."/>
            <person name="Veronica D.S."/>
            <person name="Fabio R."/>
            <person name="Monica P."/>
            <person name="Olivier J."/>
            <person name="Enrico T."/>
            <person name="Nicola S."/>
        </authorList>
    </citation>
    <scope>NUCLEOTIDE SEQUENCE [LARGE SCALE GENOMIC DNA]</scope>
    <source>
        <strain evidence="1 2">DSM 44179</strain>
    </source>
</reference>
<keyword evidence="2" id="KW-1185">Reference proteome</keyword>
<dbReference type="AlphaFoldDB" id="A0A1X1QZ52"/>
<dbReference type="RefSeq" id="WP_085100729.1">
    <property type="nucleotide sequence ID" value="NZ_AP022603.1"/>
</dbReference>
<organism evidence="1 2">
    <name type="scientific">Mycolicibacterium fallax</name>
    <name type="common">Mycobacterium fallax</name>
    <dbReference type="NCBI Taxonomy" id="1793"/>
    <lineage>
        <taxon>Bacteria</taxon>
        <taxon>Bacillati</taxon>
        <taxon>Actinomycetota</taxon>
        <taxon>Actinomycetes</taxon>
        <taxon>Mycobacteriales</taxon>
        <taxon>Mycobacteriaceae</taxon>
        <taxon>Mycolicibacterium</taxon>
    </lineage>
</organism>
<evidence type="ECO:0000313" key="1">
    <source>
        <dbReference type="EMBL" id="ORU96762.1"/>
    </source>
</evidence>
<proteinExistence type="predicted"/>
<gene>
    <name evidence="1" type="ORF">AWC04_19535</name>
</gene>
<dbReference type="Proteomes" id="UP000193484">
    <property type="component" value="Unassembled WGS sequence"/>
</dbReference>
<accession>A0A1X1QZ52</accession>
<protein>
    <submittedName>
        <fullName evidence="1">Uncharacterized protein</fullName>
    </submittedName>
</protein>
<evidence type="ECO:0000313" key="2">
    <source>
        <dbReference type="Proteomes" id="UP000193484"/>
    </source>
</evidence>
<dbReference type="STRING" id="1793.AWC04_19535"/>
<sequence>MTTATETLEITYSEFSGTRDLLEELELLAREARRAADTLDGPASLGMTTQERYAATERIWRDLLAEIYAMDSGR</sequence>
<comment type="caution">
    <text evidence="1">The sequence shown here is derived from an EMBL/GenBank/DDBJ whole genome shotgun (WGS) entry which is preliminary data.</text>
</comment>
<name>A0A1X1QZ52_MYCFA</name>
<dbReference type="EMBL" id="LQOJ01000073">
    <property type="protein sequence ID" value="ORU96762.1"/>
    <property type="molecule type" value="Genomic_DNA"/>
</dbReference>